<dbReference type="PRINTS" id="PR00127">
    <property type="entry name" value="CLPPROTEASEP"/>
</dbReference>
<dbReference type="AlphaFoldDB" id="A0A377GXW2"/>
<dbReference type="NCBIfam" id="TIGR00706">
    <property type="entry name" value="SppA_dom"/>
    <property type="match status" value="1"/>
</dbReference>
<evidence type="ECO:0000256" key="6">
    <source>
        <dbReference type="ARBA" id="ARBA00023136"/>
    </source>
</evidence>
<dbReference type="PIRSF" id="PIRSF001217">
    <property type="entry name" value="Protease_4_SppA"/>
    <property type="match status" value="1"/>
</dbReference>
<comment type="similarity">
    <text evidence="2">Belongs to the peptidase S49 family.</text>
</comment>
<proteinExistence type="inferred from homology"/>
<organism evidence="10 11">
    <name type="scientific">Fusobacterium necrogenes</name>
    <dbReference type="NCBI Taxonomy" id="858"/>
    <lineage>
        <taxon>Bacteria</taxon>
        <taxon>Fusobacteriati</taxon>
        <taxon>Fusobacteriota</taxon>
        <taxon>Fusobacteriia</taxon>
        <taxon>Fusobacteriales</taxon>
        <taxon>Fusobacteriaceae</taxon>
        <taxon>Fusobacterium</taxon>
    </lineage>
</organism>
<dbReference type="InterPro" id="IPR029045">
    <property type="entry name" value="ClpP/crotonase-like_dom_sf"/>
</dbReference>
<feature type="domain" description="Peptidase S49" evidence="9">
    <location>
        <begin position="130"/>
        <end position="245"/>
    </location>
</feature>
<evidence type="ECO:0000256" key="3">
    <source>
        <dbReference type="ARBA" id="ARBA00022670"/>
    </source>
</evidence>
<dbReference type="EC" id="3.4.21.-" evidence="10"/>
<evidence type="ECO:0000256" key="8">
    <source>
        <dbReference type="SAM" id="Phobius"/>
    </source>
</evidence>
<dbReference type="GO" id="GO:0004252">
    <property type="term" value="F:serine-type endopeptidase activity"/>
    <property type="evidence" value="ECO:0007669"/>
    <property type="project" value="InterPro"/>
</dbReference>
<dbReference type="InterPro" id="IPR047272">
    <property type="entry name" value="S49_SppA_C"/>
</dbReference>
<keyword evidence="4 10" id="KW-0378">Hydrolase</keyword>
<dbReference type="GO" id="GO:0004176">
    <property type="term" value="F:ATP-dependent peptidase activity"/>
    <property type="evidence" value="ECO:0007669"/>
    <property type="project" value="InterPro"/>
</dbReference>
<dbReference type="NCBIfam" id="TIGR00705">
    <property type="entry name" value="SppA_67K"/>
    <property type="match status" value="1"/>
</dbReference>
<dbReference type="PANTHER" id="PTHR33209">
    <property type="entry name" value="PROTEASE 4"/>
    <property type="match status" value="1"/>
</dbReference>
<keyword evidence="3 10" id="KW-0645">Protease</keyword>
<dbReference type="InterPro" id="IPR002142">
    <property type="entry name" value="Peptidase_S49"/>
</dbReference>
<evidence type="ECO:0000256" key="7">
    <source>
        <dbReference type="PIRSR" id="PIRSR001217-1"/>
    </source>
</evidence>
<dbReference type="SUPFAM" id="SSF52096">
    <property type="entry name" value="ClpP/crotonase"/>
    <property type="match status" value="2"/>
</dbReference>
<dbReference type="GO" id="GO:0016020">
    <property type="term" value="C:membrane"/>
    <property type="evidence" value="ECO:0007669"/>
    <property type="project" value="UniProtKB-SubCell"/>
</dbReference>
<dbReference type="GO" id="GO:0006465">
    <property type="term" value="P:signal peptide processing"/>
    <property type="evidence" value="ECO:0007669"/>
    <property type="project" value="InterPro"/>
</dbReference>
<dbReference type="InterPro" id="IPR004634">
    <property type="entry name" value="Pept_S49_pIV"/>
</dbReference>
<dbReference type="InterPro" id="IPR004635">
    <property type="entry name" value="Pept_S49_SppA"/>
</dbReference>
<dbReference type="InterPro" id="IPR047217">
    <property type="entry name" value="S49_SppA_67K_type_N"/>
</dbReference>
<name>A0A377GXW2_9FUSO</name>
<keyword evidence="11" id="KW-1185">Reference proteome</keyword>
<dbReference type="Gene3D" id="6.20.330.10">
    <property type="match status" value="1"/>
</dbReference>
<evidence type="ECO:0000256" key="5">
    <source>
        <dbReference type="ARBA" id="ARBA00022825"/>
    </source>
</evidence>
<evidence type="ECO:0000256" key="2">
    <source>
        <dbReference type="ARBA" id="ARBA00008683"/>
    </source>
</evidence>
<dbReference type="RefSeq" id="WP_115270429.1">
    <property type="nucleotide sequence ID" value="NZ_UGGU01000003.1"/>
</dbReference>
<protein>
    <submittedName>
        <fullName evidence="10">Protease 4</fullName>
        <ecNumber evidence="10">3.4.21.-</ecNumber>
    </submittedName>
</protein>
<dbReference type="CDD" id="cd07023">
    <property type="entry name" value="S49_Sppa_N_C"/>
    <property type="match status" value="1"/>
</dbReference>
<dbReference type="Gene3D" id="3.90.226.10">
    <property type="entry name" value="2-enoyl-CoA Hydratase, Chain A, domain 1"/>
    <property type="match status" value="2"/>
</dbReference>
<keyword evidence="5" id="KW-0720">Serine protease</keyword>
<dbReference type="InterPro" id="IPR001907">
    <property type="entry name" value="ClpP"/>
</dbReference>
<feature type="active site" description="Nucleophile" evidence="7">
    <location>
        <position position="386"/>
    </location>
</feature>
<feature type="transmembrane region" description="Helical" evidence="8">
    <location>
        <begin position="21"/>
        <end position="44"/>
    </location>
</feature>
<evidence type="ECO:0000256" key="1">
    <source>
        <dbReference type="ARBA" id="ARBA00004370"/>
    </source>
</evidence>
<keyword evidence="8" id="KW-0812">Transmembrane</keyword>
<gene>
    <name evidence="10" type="primary">sppA</name>
    <name evidence="10" type="ORF">NCTC10723_01258</name>
</gene>
<feature type="active site" description="Proton donor/acceptor" evidence="7">
    <location>
        <position position="200"/>
    </location>
</feature>
<dbReference type="CDD" id="cd07018">
    <property type="entry name" value="S49_SppA_67K_type"/>
    <property type="match status" value="1"/>
</dbReference>
<evidence type="ECO:0000259" key="9">
    <source>
        <dbReference type="Pfam" id="PF01343"/>
    </source>
</evidence>
<dbReference type="OrthoDB" id="9764363at2"/>
<dbReference type="EMBL" id="UGGU01000003">
    <property type="protein sequence ID" value="STO31798.1"/>
    <property type="molecule type" value="Genomic_DNA"/>
</dbReference>
<comment type="subcellular location">
    <subcellularLocation>
        <location evidence="1">Membrane</location>
    </subcellularLocation>
</comment>
<dbReference type="Pfam" id="PF01343">
    <property type="entry name" value="Peptidase_S49"/>
    <property type="match status" value="2"/>
</dbReference>
<evidence type="ECO:0000313" key="10">
    <source>
        <dbReference type="EMBL" id="STO31798.1"/>
    </source>
</evidence>
<evidence type="ECO:0000313" key="11">
    <source>
        <dbReference type="Proteomes" id="UP000255328"/>
    </source>
</evidence>
<dbReference type="PANTHER" id="PTHR33209:SF1">
    <property type="entry name" value="PEPTIDASE S49 DOMAIN-CONTAINING PROTEIN"/>
    <property type="match status" value="1"/>
</dbReference>
<sequence>MVFFKFLKKLILKTLLFITKEFFSFIIKIFLLFIIITAITVSILKYSIQSENLSLEKNSVVFVDLSKEYTEKSKPLPKFFLDSEINFYSLIRRLDSIKKDKNISSIFLKLDNISLNRAQIEELSVKLDEIKKIGKKVISYANSLDNKGYLLALSSDEIIMPPTMGANVNITGYYTELAYYKGLADKLGVKFNVIHVGDYKAYGENFIRKEMSSEYKENIIRLQDKIYNNFLNKLVDARQVDKNFINTKILNGDFVSSEPYQMKKFNLIDKQLYETQIKEVIGEKRWFPIEKYQEKVNISNNKLALIYAEGNILFNNEKSGIGNSITPDKINTEIDKALKDSNIKGIVLRINSPGGSALASNLIYYKIKEASKIKPIYVSISGVAASGGYYIASAGNKIFADKESITGSIGVVSLIPNFNELTKKIDINIENVKKGEYSDLFSLTKEFTEDDREKIYASSLKVYNEFLDVVAQSRNLDRKYVHSIAQGKVWLGIEGKELGLIDELGGLEKAIITLAEDLQLNEYEVVDVIENDKLDTIVKQYLPFKAVLKNISTLTEEKELLFNPIYFFPYKI</sequence>
<keyword evidence="6 8" id="KW-0472">Membrane</keyword>
<dbReference type="Proteomes" id="UP000255328">
    <property type="component" value="Unassembled WGS sequence"/>
</dbReference>
<accession>A0A377GXW2</accession>
<evidence type="ECO:0000256" key="4">
    <source>
        <dbReference type="ARBA" id="ARBA00022801"/>
    </source>
</evidence>
<reference evidence="10 11" key="1">
    <citation type="submission" date="2018-06" db="EMBL/GenBank/DDBJ databases">
        <authorList>
            <consortium name="Pathogen Informatics"/>
            <person name="Doyle S."/>
        </authorList>
    </citation>
    <scope>NUCLEOTIDE SEQUENCE [LARGE SCALE GENOMIC DNA]</scope>
    <source>
        <strain evidence="10 11">NCTC10723</strain>
    </source>
</reference>
<feature type="domain" description="Peptidase S49" evidence="9">
    <location>
        <begin position="370"/>
        <end position="520"/>
    </location>
</feature>
<keyword evidence="8" id="KW-1133">Transmembrane helix</keyword>